<accession>A0A2M7QCP8</accession>
<dbReference type="GO" id="GO:0045547">
    <property type="term" value="F:ditrans,polycis-polyprenyl diphosphate synthase [(2E,6E)-farnesyl diphosphate specific] activity"/>
    <property type="evidence" value="ECO:0007669"/>
    <property type="project" value="TreeGrafter"/>
</dbReference>
<dbReference type="GO" id="GO:0016094">
    <property type="term" value="P:polyprenol biosynthetic process"/>
    <property type="evidence" value="ECO:0007669"/>
    <property type="project" value="TreeGrafter"/>
</dbReference>
<comment type="similarity">
    <text evidence="2">Belongs to the UPP synthase family.</text>
</comment>
<dbReference type="GO" id="GO:0000287">
    <property type="term" value="F:magnesium ion binding"/>
    <property type="evidence" value="ECO:0007669"/>
    <property type="project" value="UniProtKB-UniRule"/>
</dbReference>
<comment type="caution">
    <text evidence="3">The sequence shown here is derived from an EMBL/GenBank/DDBJ whole genome shotgun (WGS) entry which is preliminary data.</text>
</comment>
<dbReference type="InterPro" id="IPR018520">
    <property type="entry name" value="UPP_synth-like_CS"/>
</dbReference>
<dbReference type="InterPro" id="IPR036424">
    <property type="entry name" value="UPP_synth-like_sf"/>
</dbReference>
<dbReference type="NCBIfam" id="TIGR00055">
    <property type="entry name" value="uppS"/>
    <property type="match status" value="1"/>
</dbReference>
<gene>
    <name evidence="3" type="primary">uppS</name>
    <name evidence="3" type="ORF">COY90_02910</name>
</gene>
<dbReference type="PANTHER" id="PTHR10291:SF0">
    <property type="entry name" value="DEHYDRODOLICHYL DIPHOSPHATE SYNTHASE 2"/>
    <property type="match status" value="1"/>
</dbReference>
<organism evidence="3 4">
    <name type="scientific">Candidatus Roizmanbacteria bacterium CG_4_10_14_0_8_um_filter_39_9</name>
    <dbReference type="NCBI Taxonomy" id="1974829"/>
    <lineage>
        <taxon>Bacteria</taxon>
        <taxon>Candidatus Roizmaniibacteriota</taxon>
    </lineage>
</organism>
<name>A0A2M7QCP8_9BACT</name>
<dbReference type="PANTHER" id="PTHR10291">
    <property type="entry name" value="DEHYDRODOLICHYL DIPHOSPHATE SYNTHASE FAMILY MEMBER"/>
    <property type="match status" value="1"/>
</dbReference>
<feature type="binding site" evidence="2">
    <location>
        <begin position="16"/>
        <end position="19"/>
    </location>
    <ligand>
        <name>substrate</name>
    </ligand>
</feature>
<keyword evidence="2" id="KW-0460">Magnesium</keyword>
<keyword evidence="2" id="KW-0479">Metal-binding</keyword>
<dbReference type="CDD" id="cd00475">
    <property type="entry name" value="Cis_IPPS"/>
    <property type="match status" value="1"/>
</dbReference>
<dbReference type="InterPro" id="IPR001441">
    <property type="entry name" value="UPP_synth-like"/>
</dbReference>
<feature type="active site" description="Proton acceptor" evidence="2">
    <location>
        <position position="63"/>
    </location>
</feature>
<dbReference type="EC" id="2.5.1.-" evidence="2"/>
<evidence type="ECO:0000256" key="1">
    <source>
        <dbReference type="ARBA" id="ARBA00022679"/>
    </source>
</evidence>
<feature type="binding site" evidence="2">
    <location>
        <position position="181"/>
    </location>
    <ligand>
        <name>substrate</name>
    </ligand>
</feature>
<feature type="binding site" evidence="2">
    <location>
        <begin position="60"/>
        <end position="62"/>
    </location>
    <ligand>
        <name>substrate</name>
    </ligand>
</feature>
<feature type="binding site" evidence="2">
    <location>
        <position position="20"/>
    </location>
    <ligand>
        <name>substrate</name>
    </ligand>
</feature>
<proteinExistence type="inferred from homology"/>
<evidence type="ECO:0000313" key="3">
    <source>
        <dbReference type="EMBL" id="PIY68996.1"/>
    </source>
</evidence>
<feature type="binding site" evidence="2">
    <location>
        <position position="66"/>
    </location>
    <ligand>
        <name>substrate</name>
    </ligand>
</feature>
<comment type="subunit">
    <text evidence="2">Homodimer.</text>
</comment>
<sequence>MDKSHIPTHIAIIADGNRRWAKEKGLPTLEGHRRGAETVKALSKRAKVLGVKIITFWVFSTENWKRTVEETGYLMNLFDTFIDREREEAIKEKTRIIHMGRKDRIPDGLKKKIIQAEEETKHFTDYYFVVALDYGGRDEIIRGIKKLTDFGLRIDDLDKKSFNNYLDTKDLPQAEPDLIIRTSGEERLSGFMTWQSAYSEYYFSPLMFPDFGPDELEKAIDEYGERKRRFGK</sequence>
<comment type="cofactor">
    <cofactor evidence="2">
        <name>Mg(2+)</name>
        <dbReference type="ChEBI" id="CHEBI:18420"/>
    </cofactor>
    <text evidence="2">Binds 2 magnesium ions per subunit.</text>
</comment>
<dbReference type="EMBL" id="PFLF01000059">
    <property type="protein sequence ID" value="PIY68996.1"/>
    <property type="molecule type" value="Genomic_DNA"/>
</dbReference>
<dbReference type="Proteomes" id="UP000230108">
    <property type="component" value="Unassembled WGS sequence"/>
</dbReference>
<dbReference type="AlphaFoldDB" id="A0A2M7QCP8"/>
<comment type="function">
    <text evidence="2">Catalyzes the condensation of isopentenyl diphosphate (IPP) with allylic pyrophosphates generating different type of terpenoids.</text>
</comment>
<comment type="caution">
    <text evidence="2">Lacks conserved residue(s) required for the propagation of feature annotation.</text>
</comment>
<feature type="binding site" evidence="2">
    <location>
        <position position="200"/>
    </location>
    <ligand>
        <name>Mg(2+)</name>
        <dbReference type="ChEBI" id="CHEBI:18420"/>
    </ligand>
</feature>
<dbReference type="HAMAP" id="MF_01139">
    <property type="entry name" value="ISPT"/>
    <property type="match status" value="1"/>
</dbReference>
<dbReference type="Gene3D" id="3.40.1180.10">
    <property type="entry name" value="Decaprenyl diphosphate synthase-like"/>
    <property type="match status" value="1"/>
</dbReference>
<evidence type="ECO:0000313" key="4">
    <source>
        <dbReference type="Proteomes" id="UP000230108"/>
    </source>
</evidence>
<protein>
    <recommendedName>
        <fullName evidence="2">Isoprenyl transferase</fullName>
        <ecNumber evidence="2">2.5.1.-</ecNumber>
    </recommendedName>
</protein>
<dbReference type="Pfam" id="PF01255">
    <property type="entry name" value="Prenyltransf"/>
    <property type="match status" value="1"/>
</dbReference>
<evidence type="ECO:0000256" key="2">
    <source>
        <dbReference type="HAMAP-Rule" id="MF_01139"/>
    </source>
</evidence>
<feature type="binding site" evidence="2">
    <location>
        <position position="32"/>
    </location>
    <ligand>
        <name>substrate</name>
    </ligand>
</feature>
<feature type="active site" evidence="2">
    <location>
        <position position="15"/>
    </location>
</feature>
<feature type="binding site" evidence="2">
    <location>
        <begin position="187"/>
        <end position="189"/>
    </location>
    <ligand>
        <name>substrate</name>
    </ligand>
</feature>
<reference evidence="4" key="1">
    <citation type="submission" date="2017-09" db="EMBL/GenBank/DDBJ databases">
        <title>Depth-based differentiation of microbial function through sediment-hosted aquifers and enrichment of novel symbionts in the deep terrestrial subsurface.</title>
        <authorList>
            <person name="Probst A.J."/>
            <person name="Ladd B."/>
            <person name="Jarett J.K."/>
            <person name="Geller-Mcgrath D.E."/>
            <person name="Sieber C.M.K."/>
            <person name="Emerson J.B."/>
            <person name="Anantharaman K."/>
            <person name="Thomas B.C."/>
            <person name="Malmstrom R."/>
            <person name="Stieglmeier M."/>
            <person name="Klingl A."/>
            <person name="Woyke T."/>
            <person name="Ryan C.M."/>
            <person name="Banfield J.F."/>
        </authorList>
    </citation>
    <scope>NUCLEOTIDE SEQUENCE [LARGE SCALE GENOMIC DNA]</scope>
</reference>
<feature type="binding site" evidence="2">
    <location>
        <position position="64"/>
    </location>
    <ligand>
        <name>substrate</name>
    </ligand>
</feature>
<dbReference type="PROSITE" id="PS01066">
    <property type="entry name" value="UPP_SYNTHASE"/>
    <property type="match status" value="1"/>
</dbReference>
<dbReference type="SUPFAM" id="SSF64005">
    <property type="entry name" value="Undecaprenyl diphosphate synthase"/>
    <property type="match status" value="1"/>
</dbReference>
<keyword evidence="1 2" id="KW-0808">Transferase</keyword>
<feature type="binding site" evidence="2">
    <location>
        <position position="15"/>
    </location>
    <ligand>
        <name>Mg(2+)</name>
        <dbReference type="ChEBI" id="CHEBI:18420"/>
    </ligand>
</feature>